<dbReference type="RefSeq" id="WP_202201843.1">
    <property type="nucleotide sequence ID" value="NZ_BAAATO010000029.1"/>
</dbReference>
<evidence type="ECO:0000313" key="2">
    <source>
        <dbReference type="EMBL" id="GHI80493.1"/>
    </source>
</evidence>
<sequence length="185" mass="20600">MQHIEFFTYTSERLWGVRVDGADLRVHAADATRPLWLREKSAYERTPQDTEDFLLKQYAGMAEHVLGDPVRHFLGDAAPDVRDIQTDATPVLGCPCGMWECWPLFARITATPGTVTWAAFRQPRRQAWGDLALGPFVFPRPAYEHALTHTVHHGEDPLTALPAPPGPARPGTAAAGPRRRSDRPS</sequence>
<protein>
    <submittedName>
        <fullName evidence="2">Uncharacterized protein</fullName>
    </submittedName>
</protein>
<keyword evidence="3" id="KW-1185">Reference proteome</keyword>
<comment type="caution">
    <text evidence="2">The sequence shown here is derived from an EMBL/GenBank/DDBJ whole genome shotgun (WGS) entry which is preliminary data.</text>
</comment>
<organism evidence="2 3">
    <name type="scientific">Streptomyces spororaveus</name>
    <dbReference type="NCBI Taxonomy" id="284039"/>
    <lineage>
        <taxon>Bacteria</taxon>
        <taxon>Bacillati</taxon>
        <taxon>Actinomycetota</taxon>
        <taxon>Actinomycetes</taxon>
        <taxon>Kitasatosporales</taxon>
        <taxon>Streptomycetaceae</taxon>
        <taxon>Streptomyces</taxon>
    </lineage>
</organism>
<name>A0ABQ3TJA9_9ACTN</name>
<gene>
    <name evidence="2" type="ORF">Sspor_60540</name>
</gene>
<evidence type="ECO:0000256" key="1">
    <source>
        <dbReference type="SAM" id="MobiDB-lite"/>
    </source>
</evidence>
<evidence type="ECO:0000313" key="3">
    <source>
        <dbReference type="Proteomes" id="UP000608522"/>
    </source>
</evidence>
<dbReference type="Proteomes" id="UP000608522">
    <property type="component" value="Unassembled WGS sequence"/>
</dbReference>
<proteinExistence type="predicted"/>
<feature type="region of interest" description="Disordered" evidence="1">
    <location>
        <begin position="151"/>
        <end position="185"/>
    </location>
</feature>
<reference evidence="3" key="1">
    <citation type="submission" date="2023-07" db="EMBL/GenBank/DDBJ databases">
        <title>Whole genome shotgun sequence of Streptomyces spororaveus NBRC 15456.</title>
        <authorList>
            <person name="Komaki H."/>
            <person name="Tamura T."/>
        </authorList>
    </citation>
    <scope>NUCLEOTIDE SEQUENCE [LARGE SCALE GENOMIC DNA]</scope>
    <source>
        <strain evidence="3">NBRC 15456</strain>
    </source>
</reference>
<accession>A0ABQ3TJA9</accession>
<dbReference type="EMBL" id="BNED01000005">
    <property type="protein sequence ID" value="GHI80493.1"/>
    <property type="molecule type" value="Genomic_DNA"/>
</dbReference>